<feature type="compositionally biased region" description="Low complexity" evidence="1">
    <location>
        <begin position="1"/>
        <end position="11"/>
    </location>
</feature>
<keyword evidence="2" id="KW-1133">Transmembrane helix</keyword>
<keyword evidence="2" id="KW-0812">Transmembrane</keyword>
<comment type="caution">
    <text evidence="3">The sequence shown here is derived from an EMBL/GenBank/DDBJ whole genome shotgun (WGS) entry which is preliminary data.</text>
</comment>
<accession>A0AA88URR2</accession>
<protein>
    <submittedName>
        <fullName evidence="3">Uncharacterized protein</fullName>
    </submittedName>
</protein>
<evidence type="ECO:0000313" key="4">
    <source>
        <dbReference type="Proteomes" id="UP001187471"/>
    </source>
</evidence>
<keyword evidence="4" id="KW-1185">Reference proteome</keyword>
<sequence length="174" mass="19871">MASNSSPVLPVSDPPPRSEERLFKGSAMTKRGAYAAVSYMSCAGNDITESELFGKHLILQLFRKAWIFTGKEISDFNRLHNSVAQHLQPWLYIYFAVLLVLFNKAALSSYSFPCANVITLFQAYVEYFEVSKAYASRTQRGKWMQYSFDGSGVICLVRRAQREVLYHEDKEQMV</sequence>
<keyword evidence="2" id="KW-0472">Membrane</keyword>
<evidence type="ECO:0000256" key="1">
    <source>
        <dbReference type="SAM" id="MobiDB-lite"/>
    </source>
</evidence>
<dbReference type="AlphaFoldDB" id="A0AA88URR2"/>
<proteinExistence type="predicted"/>
<feature type="transmembrane region" description="Helical" evidence="2">
    <location>
        <begin position="91"/>
        <end position="112"/>
    </location>
</feature>
<evidence type="ECO:0000313" key="3">
    <source>
        <dbReference type="EMBL" id="KAK2991906.1"/>
    </source>
</evidence>
<organism evidence="3 4">
    <name type="scientific">Escallonia rubra</name>
    <dbReference type="NCBI Taxonomy" id="112253"/>
    <lineage>
        <taxon>Eukaryota</taxon>
        <taxon>Viridiplantae</taxon>
        <taxon>Streptophyta</taxon>
        <taxon>Embryophyta</taxon>
        <taxon>Tracheophyta</taxon>
        <taxon>Spermatophyta</taxon>
        <taxon>Magnoliopsida</taxon>
        <taxon>eudicotyledons</taxon>
        <taxon>Gunneridae</taxon>
        <taxon>Pentapetalae</taxon>
        <taxon>asterids</taxon>
        <taxon>campanulids</taxon>
        <taxon>Escalloniales</taxon>
        <taxon>Escalloniaceae</taxon>
        <taxon>Escallonia</taxon>
    </lineage>
</organism>
<reference evidence="3" key="1">
    <citation type="submission" date="2022-12" db="EMBL/GenBank/DDBJ databases">
        <title>Draft genome assemblies for two species of Escallonia (Escalloniales).</title>
        <authorList>
            <person name="Chanderbali A."/>
            <person name="Dervinis C."/>
            <person name="Anghel I."/>
            <person name="Soltis D."/>
            <person name="Soltis P."/>
            <person name="Zapata F."/>
        </authorList>
    </citation>
    <scope>NUCLEOTIDE SEQUENCE</scope>
    <source>
        <strain evidence="3">UCBG92.1500</strain>
        <tissue evidence="3">Leaf</tissue>
    </source>
</reference>
<name>A0AA88URR2_9ASTE</name>
<evidence type="ECO:0000256" key="2">
    <source>
        <dbReference type="SAM" id="Phobius"/>
    </source>
</evidence>
<feature type="region of interest" description="Disordered" evidence="1">
    <location>
        <begin position="1"/>
        <end position="20"/>
    </location>
</feature>
<dbReference type="Proteomes" id="UP001187471">
    <property type="component" value="Unassembled WGS sequence"/>
</dbReference>
<gene>
    <name evidence="3" type="ORF">RJ640_014102</name>
</gene>
<dbReference type="EMBL" id="JAVXUO010000453">
    <property type="protein sequence ID" value="KAK2991906.1"/>
    <property type="molecule type" value="Genomic_DNA"/>
</dbReference>